<dbReference type="InterPro" id="IPR000210">
    <property type="entry name" value="BTB/POZ_dom"/>
</dbReference>
<protein>
    <submittedName>
        <fullName evidence="3">BTB domain-containing protein</fullName>
    </submittedName>
</protein>
<organism evidence="2 3">
    <name type="scientific">Globodera pallida</name>
    <name type="common">Potato cyst nematode worm</name>
    <name type="synonym">Heterodera pallida</name>
    <dbReference type="NCBI Taxonomy" id="36090"/>
    <lineage>
        <taxon>Eukaryota</taxon>
        <taxon>Metazoa</taxon>
        <taxon>Ecdysozoa</taxon>
        <taxon>Nematoda</taxon>
        <taxon>Chromadorea</taxon>
        <taxon>Rhabditida</taxon>
        <taxon>Tylenchina</taxon>
        <taxon>Tylenchomorpha</taxon>
        <taxon>Tylenchoidea</taxon>
        <taxon>Heteroderidae</taxon>
        <taxon>Heteroderinae</taxon>
        <taxon>Globodera</taxon>
    </lineage>
</organism>
<dbReference type="PANTHER" id="PTHR22744">
    <property type="entry name" value="HELIX LOOP HELIX PROTEIN 21-RELATED"/>
    <property type="match status" value="1"/>
</dbReference>
<dbReference type="SMART" id="SM00225">
    <property type="entry name" value="BTB"/>
    <property type="match status" value="1"/>
</dbReference>
<sequence length="195" mass="22187">MPGPGVFKTVRCDYSRNKLQIKDIGGSVSESKNAQQPLAQIIRILKKRENIENPCPPLSSPDDDLTVHIDDRQVTVSAHWLMAVSPVIHRMLSVEMKEKQQRTLKLDGLGINMEQFIGFLEAISIKGLHTPILPNPQNVLALLKLADYFQVDWLKERCDTHLINCLEIPLIDRFFLVEPYQLTKLKVLCEAEFAT</sequence>
<dbReference type="Proteomes" id="UP000050741">
    <property type="component" value="Unassembled WGS sequence"/>
</dbReference>
<proteinExistence type="predicted"/>
<dbReference type="CDD" id="cd18186">
    <property type="entry name" value="BTB_POZ_ZBTB_KLHL-like"/>
    <property type="match status" value="1"/>
</dbReference>
<keyword evidence="2" id="KW-1185">Reference proteome</keyword>
<name>A0A183C5W3_GLOPA</name>
<dbReference type="SUPFAM" id="SSF54695">
    <property type="entry name" value="POZ domain"/>
    <property type="match status" value="1"/>
</dbReference>
<dbReference type="PANTHER" id="PTHR22744:SF14">
    <property type="entry name" value="BTB DOMAIN-CONTAINING PROTEIN-RELATED"/>
    <property type="match status" value="1"/>
</dbReference>
<reference evidence="3" key="2">
    <citation type="submission" date="2016-06" db="UniProtKB">
        <authorList>
            <consortium name="WormBaseParasite"/>
        </authorList>
    </citation>
    <scope>IDENTIFICATION</scope>
</reference>
<evidence type="ECO:0000313" key="2">
    <source>
        <dbReference type="Proteomes" id="UP000050741"/>
    </source>
</evidence>
<evidence type="ECO:0000259" key="1">
    <source>
        <dbReference type="SMART" id="SM00225"/>
    </source>
</evidence>
<accession>A0A183C5W3</accession>
<dbReference type="Gene3D" id="3.30.710.10">
    <property type="entry name" value="Potassium Channel Kv1.1, Chain A"/>
    <property type="match status" value="1"/>
</dbReference>
<dbReference type="AlphaFoldDB" id="A0A183C5W3"/>
<reference evidence="2" key="1">
    <citation type="submission" date="2014-05" db="EMBL/GenBank/DDBJ databases">
        <title>The genome and life-stage specific transcriptomes of Globodera pallida elucidate key aspects of plant parasitism by a cyst nematode.</title>
        <authorList>
            <person name="Cotton J.A."/>
            <person name="Lilley C.J."/>
            <person name="Jones L.M."/>
            <person name="Kikuchi T."/>
            <person name="Reid A.J."/>
            <person name="Thorpe P."/>
            <person name="Tsai I.J."/>
            <person name="Beasley H."/>
            <person name="Blok V."/>
            <person name="Cock P.J.A."/>
            <person name="Van den Akker S.E."/>
            <person name="Holroyd N."/>
            <person name="Hunt M."/>
            <person name="Mantelin S."/>
            <person name="Naghra H."/>
            <person name="Pain A."/>
            <person name="Palomares-Rius J.E."/>
            <person name="Zarowiecki M."/>
            <person name="Berriman M."/>
            <person name="Jones J.T."/>
            <person name="Urwin P.E."/>
        </authorList>
    </citation>
    <scope>NUCLEOTIDE SEQUENCE [LARGE SCALE GENOMIC DNA]</scope>
    <source>
        <strain evidence="2">Lindley</strain>
    </source>
</reference>
<evidence type="ECO:0000313" key="3">
    <source>
        <dbReference type="WBParaSite" id="GPLIN_000825800"/>
    </source>
</evidence>
<feature type="domain" description="BTB" evidence="1">
    <location>
        <begin position="63"/>
        <end position="166"/>
    </location>
</feature>
<dbReference type="Pfam" id="PF00651">
    <property type="entry name" value="BTB"/>
    <property type="match status" value="1"/>
</dbReference>
<dbReference type="WBParaSite" id="GPLIN_000825800">
    <property type="protein sequence ID" value="GPLIN_000825800"/>
    <property type="gene ID" value="GPLIN_000825800"/>
</dbReference>
<dbReference type="InterPro" id="IPR011333">
    <property type="entry name" value="SKP1/BTB/POZ_sf"/>
</dbReference>